<keyword evidence="3 6" id="KW-0812">Transmembrane</keyword>
<dbReference type="Proteomes" id="UP000306402">
    <property type="component" value="Unassembled WGS sequence"/>
</dbReference>
<dbReference type="EMBL" id="VCEJ01000002">
    <property type="protein sequence ID" value="TLV02164.1"/>
    <property type="molecule type" value="Genomic_DNA"/>
</dbReference>
<keyword evidence="2" id="KW-1003">Cell membrane</keyword>
<evidence type="ECO:0000256" key="2">
    <source>
        <dbReference type="ARBA" id="ARBA00022475"/>
    </source>
</evidence>
<evidence type="ECO:0000259" key="8">
    <source>
        <dbReference type="Pfam" id="PF12704"/>
    </source>
</evidence>
<evidence type="ECO:0000313" key="9">
    <source>
        <dbReference type="EMBL" id="TLV02164.1"/>
    </source>
</evidence>
<accession>A0A5R9L0V2</accession>
<sequence length="795" mass="88592">MLKNYFKIAWRSLLRSKTYSLLILAGLSCGLTCALVLGLYVQDELSFDGYHRQADKIYRLNLDIKWSGNQYNMATASAPFGPTLQREYPEIQSTLRVKTGSQVFRNGDNAINVKKMIFADSTLFTFFDYNFVEGNAKTALNSPNKVVLTENLAHTLFGKTAGLVGKTVLVKDNMPFVVAGVIRELPGNHHLKFDAVLPYFNYQVNRVTADNWGNFNTLTYLLLNDPGTVQKLSNKMPAFYKKYIAKSIGDEGNNKVVFKISFQPLHDIHLKSAHLLGEENGSTMRYVYTISAIAFFILLIAIVNYINLATARATGRAREIGVRKAVGSQKRQLIAQFLAESMLVSALAMAASVLLLEILLPLFNTIADEKLEVNLLSFKTVGIFMILTCIVGLASGLYPAFILSKYNPAVVLKGSAGSKTQGAFLRKSLVVLQFSISMVMIIGTIVVYQQLQYMTHKALGFNQQQVINVPLRSPSAQQFAKVLKNQLLQNAQIQHISLMDGTIGGELNNKSTFSFYSKGQEVPVSAEYFHVDQDFVQVLQMQLKEGRDFSANLDNDSTDAVLVNKAMLARLGWKSIHEGLIEIDTRKVPITGVINDFHLRSLHNQIEPLALMLRSRDADNMLIRVSQQNMPQTLAAIEKTFREINPGQPFEYAFLDQSFAMQYRSDERRGTLFLTFSGIAIVIACIGLFGLATFTAQQRTKEIGVRKVLGASVASIVALLSADFLKLVFIAMLVAAPVGWYLMQTWLQSFAYQIDIQWWVFVLAGILSVLIALLTVGFRSVKAAWMNPVQSLKTD</sequence>
<feature type="transmembrane region" description="Helical" evidence="6">
    <location>
        <begin position="424"/>
        <end position="448"/>
    </location>
</feature>
<feature type="transmembrane region" description="Helical" evidence="6">
    <location>
        <begin position="708"/>
        <end position="736"/>
    </location>
</feature>
<feature type="transmembrane region" description="Helical" evidence="6">
    <location>
        <begin position="21"/>
        <end position="41"/>
    </location>
</feature>
<dbReference type="Pfam" id="PF12704">
    <property type="entry name" value="MacB_PCD"/>
    <property type="match status" value="1"/>
</dbReference>
<feature type="transmembrane region" description="Helical" evidence="6">
    <location>
        <begin position="286"/>
        <end position="308"/>
    </location>
</feature>
<evidence type="ECO:0000256" key="3">
    <source>
        <dbReference type="ARBA" id="ARBA00022692"/>
    </source>
</evidence>
<feature type="domain" description="ABC3 transporter permease C-terminal" evidence="7">
    <location>
        <begin position="292"/>
        <end position="408"/>
    </location>
</feature>
<dbReference type="InterPro" id="IPR050250">
    <property type="entry name" value="Macrolide_Exporter_MacB"/>
</dbReference>
<feature type="domain" description="ABC3 transporter permease C-terminal" evidence="7">
    <location>
        <begin position="675"/>
        <end position="788"/>
    </location>
</feature>
<feature type="domain" description="MacB-like periplasmic core" evidence="8">
    <location>
        <begin position="20"/>
        <end position="236"/>
    </location>
</feature>
<keyword evidence="5 6" id="KW-0472">Membrane</keyword>
<evidence type="ECO:0000256" key="4">
    <source>
        <dbReference type="ARBA" id="ARBA00022989"/>
    </source>
</evidence>
<dbReference type="AlphaFoldDB" id="A0A5R9L0V2"/>
<feature type="transmembrane region" description="Helical" evidence="6">
    <location>
        <begin position="672"/>
        <end position="696"/>
    </location>
</feature>
<evidence type="ECO:0000256" key="1">
    <source>
        <dbReference type="ARBA" id="ARBA00004651"/>
    </source>
</evidence>
<organism evidence="9 10">
    <name type="scientific">Dyadobacter luticola</name>
    <dbReference type="NCBI Taxonomy" id="1979387"/>
    <lineage>
        <taxon>Bacteria</taxon>
        <taxon>Pseudomonadati</taxon>
        <taxon>Bacteroidota</taxon>
        <taxon>Cytophagia</taxon>
        <taxon>Cytophagales</taxon>
        <taxon>Spirosomataceae</taxon>
        <taxon>Dyadobacter</taxon>
    </lineage>
</organism>
<dbReference type="GO" id="GO:0022857">
    <property type="term" value="F:transmembrane transporter activity"/>
    <property type="evidence" value="ECO:0007669"/>
    <property type="project" value="TreeGrafter"/>
</dbReference>
<keyword evidence="10" id="KW-1185">Reference proteome</keyword>
<dbReference type="PANTHER" id="PTHR30572:SF18">
    <property type="entry name" value="ABC-TYPE MACROLIDE FAMILY EXPORT SYSTEM PERMEASE COMPONENT 2"/>
    <property type="match status" value="1"/>
</dbReference>
<protein>
    <submittedName>
        <fullName evidence="9">FtsX-like permease family protein</fullName>
    </submittedName>
</protein>
<feature type="transmembrane region" description="Helical" evidence="6">
    <location>
        <begin position="756"/>
        <end position="778"/>
    </location>
</feature>
<evidence type="ECO:0000259" key="7">
    <source>
        <dbReference type="Pfam" id="PF02687"/>
    </source>
</evidence>
<comment type="subcellular location">
    <subcellularLocation>
        <location evidence="1">Cell membrane</location>
        <topology evidence="1">Multi-pass membrane protein</topology>
    </subcellularLocation>
</comment>
<feature type="transmembrane region" description="Helical" evidence="6">
    <location>
        <begin position="337"/>
        <end position="363"/>
    </location>
</feature>
<evidence type="ECO:0000313" key="10">
    <source>
        <dbReference type="Proteomes" id="UP000306402"/>
    </source>
</evidence>
<feature type="transmembrane region" description="Helical" evidence="6">
    <location>
        <begin position="383"/>
        <end position="403"/>
    </location>
</feature>
<dbReference type="RefSeq" id="WP_138363373.1">
    <property type="nucleotide sequence ID" value="NZ_VCEJ01000002.1"/>
</dbReference>
<evidence type="ECO:0000256" key="6">
    <source>
        <dbReference type="SAM" id="Phobius"/>
    </source>
</evidence>
<proteinExistence type="predicted"/>
<dbReference type="InterPro" id="IPR025857">
    <property type="entry name" value="MacB_PCD"/>
</dbReference>
<name>A0A5R9L0V2_9BACT</name>
<dbReference type="OrthoDB" id="5933722at2"/>
<dbReference type="PANTHER" id="PTHR30572">
    <property type="entry name" value="MEMBRANE COMPONENT OF TRANSPORTER-RELATED"/>
    <property type="match status" value="1"/>
</dbReference>
<evidence type="ECO:0000256" key="5">
    <source>
        <dbReference type="ARBA" id="ARBA00023136"/>
    </source>
</evidence>
<gene>
    <name evidence="9" type="ORF">FEN17_00540</name>
</gene>
<dbReference type="PROSITE" id="PS51257">
    <property type="entry name" value="PROKAR_LIPOPROTEIN"/>
    <property type="match status" value="1"/>
</dbReference>
<dbReference type="GO" id="GO:0005886">
    <property type="term" value="C:plasma membrane"/>
    <property type="evidence" value="ECO:0007669"/>
    <property type="project" value="UniProtKB-SubCell"/>
</dbReference>
<keyword evidence="4 6" id="KW-1133">Transmembrane helix</keyword>
<comment type="caution">
    <text evidence="9">The sequence shown here is derived from an EMBL/GenBank/DDBJ whole genome shotgun (WGS) entry which is preliminary data.</text>
</comment>
<reference evidence="9 10" key="1">
    <citation type="submission" date="2019-05" db="EMBL/GenBank/DDBJ databases">
        <authorList>
            <person name="Qu J.-H."/>
        </authorList>
    </citation>
    <scope>NUCLEOTIDE SEQUENCE [LARGE SCALE GENOMIC DNA]</scope>
    <source>
        <strain evidence="9 10">T17</strain>
    </source>
</reference>
<dbReference type="Pfam" id="PF02687">
    <property type="entry name" value="FtsX"/>
    <property type="match status" value="2"/>
</dbReference>
<dbReference type="InterPro" id="IPR003838">
    <property type="entry name" value="ABC3_permease_C"/>
</dbReference>